<evidence type="ECO:0000313" key="2">
    <source>
        <dbReference type="EMBL" id="KAB5594884.1"/>
    </source>
</evidence>
<proteinExistence type="predicted"/>
<dbReference type="OrthoDB" id="3189645at2759"/>
<keyword evidence="3" id="KW-1185">Reference proteome</keyword>
<protein>
    <submittedName>
        <fullName evidence="2">Uncharacterized protein</fullName>
    </submittedName>
</protein>
<accession>A0A5N5QT76</accession>
<dbReference type="EMBL" id="SSOP01000015">
    <property type="protein sequence ID" value="KAB5594884.1"/>
    <property type="molecule type" value="Genomic_DNA"/>
</dbReference>
<dbReference type="SUPFAM" id="SSF53335">
    <property type="entry name" value="S-adenosyl-L-methionine-dependent methyltransferases"/>
    <property type="match status" value="1"/>
</dbReference>
<name>A0A5N5QT76_9AGAM</name>
<reference evidence="2 3" key="1">
    <citation type="journal article" date="2019" name="Fungal Biol. Biotechnol.">
        <title>Draft genome sequence of fastidious pathogen Ceratobasidium theobromae, which causes vascular-streak dieback in Theobroma cacao.</title>
        <authorList>
            <person name="Ali S.S."/>
            <person name="Asman A."/>
            <person name="Shao J."/>
            <person name="Firmansyah A.P."/>
            <person name="Susilo A.W."/>
            <person name="Rosmana A."/>
            <person name="McMahon P."/>
            <person name="Junaid M."/>
            <person name="Guest D."/>
            <person name="Kheng T.Y."/>
            <person name="Meinhardt L.W."/>
            <person name="Bailey B.A."/>
        </authorList>
    </citation>
    <scope>NUCLEOTIDE SEQUENCE [LARGE SCALE GENOMIC DNA]</scope>
    <source>
        <strain evidence="2 3">CT2</strain>
    </source>
</reference>
<gene>
    <name evidence="2" type="ORF">CTheo_1699</name>
</gene>
<feature type="compositionally biased region" description="Acidic residues" evidence="1">
    <location>
        <begin position="285"/>
        <end position="303"/>
    </location>
</feature>
<sequence length="303" mass="33650">MSHYHGMFDIVHARSSANGVTNFKEFIHDMGLCLRPGGIILLVEGDLQLFSYTREPQELAYGDGAPNKNLTSANFQRSTNVEAFSTMKSRGSHVDANVNLYTWLCQDPLFQNEDWAKLFSPIGPWERGRTAAETSKLHIIGELMRQNSLAFVRALKPLLLSEGYSPETVDRFIAGTDRGGLKPWRYIQTKLLTSELSELGVHMYVQWHYAWAFRKADLDPGLIPPDERPAHIEGQSIPGLGHANSILATEDHERMADVGAWAAQSTNVPAGTEADSESDHNSVEDFADEDSDGDMDIESVTEA</sequence>
<feature type="region of interest" description="Disordered" evidence="1">
    <location>
        <begin position="261"/>
        <end position="303"/>
    </location>
</feature>
<comment type="caution">
    <text evidence="2">The sequence shown here is derived from an EMBL/GenBank/DDBJ whole genome shotgun (WGS) entry which is preliminary data.</text>
</comment>
<dbReference type="Proteomes" id="UP000383932">
    <property type="component" value="Unassembled WGS sequence"/>
</dbReference>
<evidence type="ECO:0000256" key="1">
    <source>
        <dbReference type="SAM" id="MobiDB-lite"/>
    </source>
</evidence>
<dbReference type="InterPro" id="IPR029063">
    <property type="entry name" value="SAM-dependent_MTases_sf"/>
</dbReference>
<dbReference type="AlphaFoldDB" id="A0A5N5QT76"/>
<organism evidence="2 3">
    <name type="scientific">Ceratobasidium theobromae</name>
    <dbReference type="NCBI Taxonomy" id="1582974"/>
    <lineage>
        <taxon>Eukaryota</taxon>
        <taxon>Fungi</taxon>
        <taxon>Dikarya</taxon>
        <taxon>Basidiomycota</taxon>
        <taxon>Agaricomycotina</taxon>
        <taxon>Agaricomycetes</taxon>
        <taxon>Cantharellales</taxon>
        <taxon>Ceratobasidiaceae</taxon>
        <taxon>Ceratobasidium</taxon>
    </lineage>
</organism>
<evidence type="ECO:0000313" key="3">
    <source>
        <dbReference type="Proteomes" id="UP000383932"/>
    </source>
</evidence>